<dbReference type="Gene3D" id="3.60.10.10">
    <property type="entry name" value="Endonuclease/exonuclease/phosphatase"/>
    <property type="match status" value="1"/>
</dbReference>
<feature type="transmembrane region" description="Helical" evidence="1">
    <location>
        <begin position="38"/>
        <end position="61"/>
    </location>
</feature>
<accession>A0A507ZE96</accession>
<dbReference type="PANTHER" id="PTHR14859:SF15">
    <property type="entry name" value="ENDONUCLEASE_EXONUCLEASE_PHOSPHATASE DOMAIN-CONTAINING PROTEIN"/>
    <property type="match status" value="1"/>
</dbReference>
<feature type="domain" description="Endonuclease/exonuclease/phosphatase" evidence="2">
    <location>
        <begin position="104"/>
        <end position="334"/>
    </location>
</feature>
<reference evidence="3 4" key="1">
    <citation type="submission" date="2019-06" db="EMBL/GenBank/DDBJ databases">
        <title>Flavibacter putida gen. nov., sp. nov., a novel marine bacterium of the family Flavobacteriaceae isolated from coastal seawater.</title>
        <authorList>
            <person name="Feng X."/>
        </authorList>
    </citation>
    <scope>NUCLEOTIDE SEQUENCE [LARGE SCALE GENOMIC DNA]</scope>
    <source>
        <strain evidence="3 4">PLHSN227</strain>
    </source>
</reference>
<name>A0A507ZE96_9FLAO</name>
<dbReference type="CDD" id="cd09084">
    <property type="entry name" value="EEP-2"/>
    <property type="match status" value="1"/>
</dbReference>
<keyword evidence="1" id="KW-1133">Transmembrane helix</keyword>
<dbReference type="GO" id="GO:0006506">
    <property type="term" value="P:GPI anchor biosynthetic process"/>
    <property type="evidence" value="ECO:0007669"/>
    <property type="project" value="TreeGrafter"/>
</dbReference>
<keyword evidence="4" id="KW-1185">Reference proteome</keyword>
<dbReference type="GO" id="GO:0004527">
    <property type="term" value="F:exonuclease activity"/>
    <property type="evidence" value="ECO:0007669"/>
    <property type="project" value="UniProtKB-KW"/>
</dbReference>
<keyword evidence="3" id="KW-0378">Hydrolase</keyword>
<dbReference type="InterPro" id="IPR036691">
    <property type="entry name" value="Endo/exonu/phosph_ase_sf"/>
</dbReference>
<evidence type="ECO:0000256" key="1">
    <source>
        <dbReference type="SAM" id="Phobius"/>
    </source>
</evidence>
<feature type="transmembrane region" description="Helical" evidence="1">
    <location>
        <begin position="12"/>
        <end position="32"/>
    </location>
</feature>
<gene>
    <name evidence="3" type="ORF">FKR84_11150</name>
</gene>
<dbReference type="EMBL" id="VIAR01000012">
    <property type="protein sequence ID" value="TQD35419.1"/>
    <property type="molecule type" value="Genomic_DNA"/>
</dbReference>
<dbReference type="GO" id="GO:0016020">
    <property type="term" value="C:membrane"/>
    <property type="evidence" value="ECO:0007669"/>
    <property type="project" value="GOC"/>
</dbReference>
<dbReference type="GO" id="GO:0004519">
    <property type="term" value="F:endonuclease activity"/>
    <property type="evidence" value="ECO:0007669"/>
    <property type="project" value="UniProtKB-KW"/>
</dbReference>
<evidence type="ECO:0000259" key="2">
    <source>
        <dbReference type="Pfam" id="PF03372"/>
    </source>
</evidence>
<dbReference type="Proteomes" id="UP000317169">
    <property type="component" value="Unassembled WGS sequence"/>
</dbReference>
<dbReference type="InterPro" id="IPR051916">
    <property type="entry name" value="GPI-anchor_lipid_remodeler"/>
</dbReference>
<dbReference type="SUPFAM" id="SSF56219">
    <property type="entry name" value="DNase I-like"/>
    <property type="match status" value="1"/>
</dbReference>
<protein>
    <submittedName>
        <fullName evidence="3">Endonuclease/exonuclease/phosphatase family protein</fullName>
    </submittedName>
</protein>
<feature type="transmembrane region" description="Helical" evidence="1">
    <location>
        <begin position="68"/>
        <end position="88"/>
    </location>
</feature>
<evidence type="ECO:0000313" key="4">
    <source>
        <dbReference type="Proteomes" id="UP000317169"/>
    </source>
</evidence>
<keyword evidence="3" id="KW-0540">Nuclease</keyword>
<dbReference type="Pfam" id="PF03372">
    <property type="entry name" value="Exo_endo_phos"/>
    <property type="match status" value="1"/>
</dbReference>
<dbReference type="RefSeq" id="WP_141422393.1">
    <property type="nucleotide sequence ID" value="NZ_VIAR01000012.1"/>
</dbReference>
<keyword evidence="3" id="KW-0255">Endonuclease</keyword>
<keyword evidence="1" id="KW-0812">Transmembrane</keyword>
<comment type="caution">
    <text evidence="3">The sequence shown here is derived from an EMBL/GenBank/DDBJ whole genome shotgun (WGS) entry which is preliminary data.</text>
</comment>
<evidence type="ECO:0000313" key="3">
    <source>
        <dbReference type="EMBL" id="TQD35419.1"/>
    </source>
</evidence>
<proteinExistence type="predicted"/>
<sequence>MGKLRFFDKLVFIVNSLFATALLLGYVLPYIPPETFPFLSILNLGIPILLVINLAFLLYWIIKLKIQFLLSFLVLLLGFNHLLSLYRFSPEVNKDNAPEDFSLMSYNVRQFNRFQWIKNDTVPQSIINFIKKESPDIVCIQDYYQKEAVDFSDYPYQYKAFKKHKTANSKFGQAIFSKFPIINKGDLNFPNTYNNVIYADLKVGADTIRVFNIHLESLKIDPSVSELQKEDSEKLITRVGQSFRKQQLQTETLLKEVKQTPYKTIIAGDLNNSAFSYVYQKISEGFLDAFKVAGKGFGKTFVFDFIPLRIDVVLVEPDFEIKAFKNYNIQLSDHYPIMTRLKLQTR</sequence>
<keyword evidence="3" id="KW-0269">Exonuclease</keyword>
<keyword evidence="1" id="KW-0472">Membrane</keyword>
<organism evidence="3 4">
    <name type="scientific">Haloflavibacter putidus</name>
    <dbReference type="NCBI Taxonomy" id="2576776"/>
    <lineage>
        <taxon>Bacteria</taxon>
        <taxon>Pseudomonadati</taxon>
        <taxon>Bacteroidota</taxon>
        <taxon>Flavobacteriia</taxon>
        <taxon>Flavobacteriales</taxon>
        <taxon>Flavobacteriaceae</taxon>
        <taxon>Haloflavibacter</taxon>
    </lineage>
</organism>
<dbReference type="OrthoDB" id="635146at2"/>
<dbReference type="AlphaFoldDB" id="A0A507ZE96"/>
<dbReference type="PANTHER" id="PTHR14859">
    <property type="entry name" value="CALCOFLUOR WHITE HYPERSENSITIVE PROTEIN PRECURSOR"/>
    <property type="match status" value="1"/>
</dbReference>
<dbReference type="InterPro" id="IPR005135">
    <property type="entry name" value="Endo/exonuclease/phosphatase"/>
</dbReference>